<evidence type="ECO:0000313" key="2">
    <source>
        <dbReference type="EMBL" id="HAB6307097.1"/>
    </source>
</evidence>
<proteinExistence type="predicted"/>
<dbReference type="EMBL" id="DAAHJA010000003">
    <property type="protein sequence ID" value="HAB6307097.1"/>
    <property type="molecule type" value="Genomic_DNA"/>
</dbReference>
<dbReference type="GO" id="GO:0046872">
    <property type="term" value="F:metal ion binding"/>
    <property type="evidence" value="ECO:0007669"/>
    <property type="project" value="UniProtKB-KW"/>
</dbReference>
<gene>
    <name evidence="2" type="ORF">GB401_08550</name>
</gene>
<dbReference type="SUPFAM" id="SSF56784">
    <property type="entry name" value="HAD-like"/>
    <property type="match status" value="1"/>
</dbReference>
<dbReference type="Gene3D" id="3.40.50.1000">
    <property type="entry name" value="HAD superfamily/HAD-like"/>
    <property type="match status" value="1"/>
</dbReference>
<name>A0A6Y5JXR7_SALET</name>
<keyword evidence="1" id="KW-0479">Metal-binding</keyword>
<dbReference type="AlphaFoldDB" id="A0A6Y5JXR7"/>
<comment type="caution">
    <text evidence="2">The sequence shown here is derived from an EMBL/GenBank/DDBJ whole genome shotgun (WGS) entry which is preliminary data.</text>
</comment>
<protein>
    <submittedName>
        <fullName evidence="2">Uncharacterized protein</fullName>
    </submittedName>
</protein>
<dbReference type="InterPro" id="IPR023214">
    <property type="entry name" value="HAD_sf"/>
</dbReference>
<accession>A0A6Y5JXR7</accession>
<dbReference type="InterPro" id="IPR036412">
    <property type="entry name" value="HAD-like_sf"/>
</dbReference>
<evidence type="ECO:0000256" key="1">
    <source>
        <dbReference type="ARBA" id="ARBA00022723"/>
    </source>
</evidence>
<sequence>MGWIGVDLDGTLAVYPPENGALIGDAVPNMAERVRKWHKDDIEVRIFTVRAGSRAGVKQVKAWLKANELPDLMVTNVKDSGMVELWDDRAIRVIRNTGSLCAGCNGTSQFHHHSGDFTNC</sequence>
<reference evidence="2" key="1">
    <citation type="journal article" date="2018" name="Genome Biol.">
        <title>SKESA: strategic k-mer extension for scrupulous assemblies.</title>
        <authorList>
            <person name="Souvorov A."/>
            <person name="Agarwala R."/>
            <person name="Lipman D.J."/>
        </authorList>
    </citation>
    <scope>NUCLEOTIDE SEQUENCE</scope>
    <source>
        <strain evidence="2">Salmonella enterica</strain>
    </source>
</reference>
<organism evidence="2">
    <name type="scientific">Salmonella enterica subsp. enterica serovar Orion</name>
    <dbReference type="NCBI Taxonomy" id="399586"/>
    <lineage>
        <taxon>Bacteria</taxon>
        <taxon>Pseudomonadati</taxon>
        <taxon>Pseudomonadota</taxon>
        <taxon>Gammaproteobacteria</taxon>
        <taxon>Enterobacterales</taxon>
        <taxon>Enterobacteriaceae</taxon>
        <taxon>Salmonella</taxon>
    </lineage>
</organism>
<reference evidence="2" key="2">
    <citation type="submission" date="2019-10" db="EMBL/GenBank/DDBJ databases">
        <authorList>
            <consortium name="NCBI Pathogen Detection Project"/>
        </authorList>
    </citation>
    <scope>NUCLEOTIDE SEQUENCE</scope>
    <source>
        <strain evidence="2">Salmonella enterica</strain>
    </source>
</reference>